<feature type="region of interest" description="Disordered" evidence="1">
    <location>
        <begin position="33"/>
        <end position="60"/>
    </location>
</feature>
<organism evidence="2 3">
    <name type="scientific">Sphaerimonospora cavernae</name>
    <dbReference type="NCBI Taxonomy" id="1740611"/>
    <lineage>
        <taxon>Bacteria</taxon>
        <taxon>Bacillati</taxon>
        <taxon>Actinomycetota</taxon>
        <taxon>Actinomycetes</taxon>
        <taxon>Streptosporangiales</taxon>
        <taxon>Streptosporangiaceae</taxon>
        <taxon>Sphaerimonospora</taxon>
    </lineage>
</organism>
<comment type="caution">
    <text evidence="2">The sequence shown here is derived from an EMBL/GenBank/DDBJ whole genome shotgun (WGS) entry which is preliminary data.</text>
</comment>
<dbReference type="InterPro" id="IPR011043">
    <property type="entry name" value="Gal_Oxase/kelch_b-propeller"/>
</dbReference>
<reference evidence="2 3" key="1">
    <citation type="submission" date="2024-09" db="EMBL/GenBank/DDBJ databases">
        <authorList>
            <person name="Sun Q."/>
            <person name="Mori K."/>
        </authorList>
    </citation>
    <scope>NUCLEOTIDE SEQUENCE [LARGE SCALE GENOMIC DNA]</scope>
    <source>
        <strain evidence="2 3">TBRC 1851</strain>
    </source>
</reference>
<dbReference type="RefSeq" id="WP_394304129.1">
    <property type="nucleotide sequence ID" value="NZ_JBHMQT010000067.1"/>
</dbReference>
<keyword evidence="3" id="KW-1185">Reference proteome</keyword>
<name>A0ABV6UDB0_9ACTN</name>
<evidence type="ECO:0000256" key="1">
    <source>
        <dbReference type="SAM" id="MobiDB-lite"/>
    </source>
</evidence>
<evidence type="ECO:0000313" key="2">
    <source>
        <dbReference type="EMBL" id="MFC0866131.1"/>
    </source>
</evidence>
<sequence>MAFQERRPIAAVLAAMAITVGFTASGCDSGGRAVPSIPAPSPSAPPSWAQADPANPGWAQPVPSHRSWRLTHMFDYGDFDAMEGAILFGPADGWAFGETNSLDEGEVFPIALRWNGRSWRQMNVLPRLQGVISSMSASAPDDIWVTVHGDVDTYVLRYDGHRWSQVRAPAAEIFAVRTLGRRGVWLMGNDVGKPTNAWFSETAARSGGGPWRKTRLPVGYLKWVAPVSGPGMWAYGGNRVARLDGAKWRKVSTDGALPPDDETRTYTITSMLALADDDVWLFGERGETNEPYPIAAHWNGRSWERVAVPAGRRLGQACVDSRGRLHVIASPMLFDSPESAVVLSRYPDGRWEVSTIPVPQGTAARLRGLAVVPGTDEVMVFGEVEIAGERNNGNGYTSSSVIYISAGSDGAAGLPR</sequence>
<dbReference type="SUPFAM" id="SSF50965">
    <property type="entry name" value="Galactose oxidase, central domain"/>
    <property type="match status" value="1"/>
</dbReference>
<dbReference type="EMBL" id="JBHMQT010000067">
    <property type="protein sequence ID" value="MFC0866131.1"/>
    <property type="molecule type" value="Genomic_DNA"/>
</dbReference>
<gene>
    <name evidence="2" type="ORF">ACFHYQ_27915</name>
</gene>
<dbReference type="PROSITE" id="PS51257">
    <property type="entry name" value="PROKAR_LIPOPROTEIN"/>
    <property type="match status" value="1"/>
</dbReference>
<evidence type="ECO:0000313" key="3">
    <source>
        <dbReference type="Proteomes" id="UP001589870"/>
    </source>
</evidence>
<accession>A0ABV6UDB0</accession>
<proteinExistence type="predicted"/>
<dbReference type="Proteomes" id="UP001589870">
    <property type="component" value="Unassembled WGS sequence"/>
</dbReference>
<protein>
    <submittedName>
        <fullName evidence="2">Uncharacterized protein</fullName>
    </submittedName>
</protein>